<protein>
    <submittedName>
        <fullName evidence="2">Uncharacterized protein</fullName>
    </submittedName>
</protein>
<evidence type="ECO:0000313" key="2">
    <source>
        <dbReference type="EMBL" id="APE44148.1"/>
    </source>
</evidence>
<keyword evidence="3" id="KW-1185">Reference proteome</keyword>
<sequence>MSDPVTNAEVEDVLSSIRRLVSEDKRPMQPKAKPVMSDRLVLTPALRVADTEPSEPAQETPEATVQDWSEEDAAFEAAYGDEDMQEEDSHQAMARGVMSRPPTRWRIPPSTMNRTPTTLPMIPTKMAKAV</sequence>
<dbReference type="OrthoDB" id="7875768at2"/>
<reference evidence="2 3" key="1">
    <citation type="submission" date="2016-11" db="EMBL/GenBank/DDBJ databases">
        <title>Complete genome sequence of Sulfitobacter sp. AM1-D1, a toxic bacteria associated with marine dinoflagellate Alexandrium minutum in East China Sea.</title>
        <authorList>
            <person name="Yang Q."/>
            <person name="Zhang X."/>
            <person name="Tian X."/>
        </authorList>
    </citation>
    <scope>NUCLEOTIDE SEQUENCE [LARGE SCALE GENOMIC DNA]</scope>
    <source>
        <strain evidence="2 3">AM1-D1</strain>
    </source>
</reference>
<evidence type="ECO:0000256" key="1">
    <source>
        <dbReference type="SAM" id="MobiDB-lite"/>
    </source>
</evidence>
<evidence type="ECO:0000313" key="3">
    <source>
        <dbReference type="Proteomes" id="UP000181897"/>
    </source>
</evidence>
<dbReference type="STRING" id="1917485.BOO69_12610"/>
<dbReference type="KEGG" id="suam:BOO69_12610"/>
<feature type="region of interest" description="Disordered" evidence="1">
    <location>
        <begin position="81"/>
        <end position="130"/>
    </location>
</feature>
<dbReference type="Proteomes" id="UP000181897">
    <property type="component" value="Chromosome"/>
</dbReference>
<dbReference type="AlphaFoldDB" id="A0A1J0WIK0"/>
<proteinExistence type="predicted"/>
<dbReference type="RefSeq" id="WP_071972488.1">
    <property type="nucleotide sequence ID" value="NZ_CP018076.1"/>
</dbReference>
<feature type="region of interest" description="Disordered" evidence="1">
    <location>
        <begin position="49"/>
        <end position="69"/>
    </location>
</feature>
<organism evidence="2 3">
    <name type="scientific">Sulfitobacter alexandrii</name>
    <dbReference type="NCBI Taxonomy" id="1917485"/>
    <lineage>
        <taxon>Bacteria</taxon>
        <taxon>Pseudomonadati</taxon>
        <taxon>Pseudomonadota</taxon>
        <taxon>Alphaproteobacteria</taxon>
        <taxon>Rhodobacterales</taxon>
        <taxon>Roseobacteraceae</taxon>
        <taxon>Sulfitobacter</taxon>
    </lineage>
</organism>
<dbReference type="EMBL" id="CP018076">
    <property type="protein sequence ID" value="APE44148.1"/>
    <property type="molecule type" value="Genomic_DNA"/>
</dbReference>
<name>A0A1J0WIK0_9RHOB</name>
<accession>A0A1J0WIK0</accession>
<gene>
    <name evidence="2" type="ORF">BOO69_12610</name>
</gene>